<dbReference type="GO" id="GO:0009712">
    <property type="term" value="P:catechol-containing compound metabolic process"/>
    <property type="evidence" value="ECO:0007669"/>
    <property type="project" value="InterPro"/>
</dbReference>
<dbReference type="InterPro" id="IPR050770">
    <property type="entry name" value="Intradiol_RC_Dioxygenase"/>
</dbReference>
<dbReference type="CDD" id="cd03461">
    <property type="entry name" value="1_2-HQD"/>
    <property type="match status" value="1"/>
</dbReference>
<evidence type="ECO:0000256" key="6">
    <source>
        <dbReference type="ARBA" id="ARBA00023004"/>
    </source>
</evidence>
<proteinExistence type="inferred from homology"/>
<dbReference type="Pfam" id="PF00775">
    <property type="entry name" value="Dioxygenase_C"/>
    <property type="match status" value="1"/>
</dbReference>
<gene>
    <name evidence="8" type="ORF">HUE56_29125</name>
</gene>
<dbReference type="InterPro" id="IPR039390">
    <property type="entry name" value="1_2-HQD/HQD"/>
</dbReference>
<dbReference type="GO" id="GO:0018576">
    <property type="term" value="F:catechol 1,2-dioxygenase activity"/>
    <property type="evidence" value="ECO:0007669"/>
    <property type="project" value="InterPro"/>
</dbReference>
<evidence type="ECO:0000313" key="8">
    <source>
        <dbReference type="EMBL" id="QKS54575.1"/>
    </source>
</evidence>
<feature type="domain" description="Intradiol ring-cleavage dioxygenases" evidence="7">
    <location>
        <begin position="141"/>
        <end position="169"/>
    </location>
</feature>
<keyword evidence="8" id="KW-0614">Plasmid</keyword>
<dbReference type="OrthoDB" id="9800887at2"/>
<keyword evidence="5" id="KW-0560">Oxidoreductase</keyword>
<name>A0A6N1AS02_9PROT</name>
<geneLocation type="plasmid" evidence="8 9">
    <name>unnamed7</name>
</geneLocation>
<dbReference type="InterPro" id="IPR000627">
    <property type="entry name" value="Intradiol_dOase_C"/>
</dbReference>
<dbReference type="PROSITE" id="PS00083">
    <property type="entry name" value="INTRADIOL_DIOXYGENAS"/>
    <property type="match status" value="1"/>
</dbReference>
<accession>A0A6N1AS02</accession>
<evidence type="ECO:0000256" key="1">
    <source>
        <dbReference type="ARBA" id="ARBA00001965"/>
    </source>
</evidence>
<dbReference type="Pfam" id="PF04444">
    <property type="entry name" value="Dioxygenase_N"/>
    <property type="match status" value="1"/>
</dbReference>
<keyword evidence="3" id="KW-0479">Metal-binding</keyword>
<organism evidence="8 9">
    <name type="scientific">Azospirillum oryzae</name>
    <dbReference type="NCBI Taxonomy" id="286727"/>
    <lineage>
        <taxon>Bacteria</taxon>
        <taxon>Pseudomonadati</taxon>
        <taxon>Pseudomonadota</taxon>
        <taxon>Alphaproteobacteria</taxon>
        <taxon>Rhodospirillales</taxon>
        <taxon>Azospirillaceae</taxon>
        <taxon>Azospirillum</taxon>
    </lineage>
</organism>
<dbReference type="Proteomes" id="UP000509702">
    <property type="component" value="Plasmid unnamed7"/>
</dbReference>
<dbReference type="KEGG" id="aoz:HUE56_29125"/>
<evidence type="ECO:0000313" key="9">
    <source>
        <dbReference type="Proteomes" id="UP000509702"/>
    </source>
</evidence>
<comment type="similarity">
    <text evidence="2">Belongs to the intradiol ring-cleavage dioxygenase family.</text>
</comment>
<dbReference type="RefSeq" id="WP_149201219.1">
    <property type="nucleotide sequence ID" value="NZ_BSOV01000001.1"/>
</dbReference>
<evidence type="ECO:0000256" key="4">
    <source>
        <dbReference type="ARBA" id="ARBA00022964"/>
    </source>
</evidence>
<dbReference type="PANTHER" id="PTHR33711:SF7">
    <property type="entry name" value="INTRADIOL RING-CLEAVAGE DIOXYGENASES DOMAIN-CONTAINING PROTEIN-RELATED"/>
    <property type="match status" value="1"/>
</dbReference>
<reference evidence="8 9" key="1">
    <citation type="submission" date="2020-06" db="EMBL/GenBank/DDBJ databases">
        <title>Complete genome of Azosprillum oryzae KACC14407.</title>
        <authorList>
            <person name="Kim M."/>
            <person name="Park Y.-J."/>
            <person name="Shin J.-H."/>
        </authorList>
    </citation>
    <scope>NUCLEOTIDE SEQUENCE [LARGE SCALE GENOMIC DNA]</scope>
    <source>
        <strain evidence="8 9">KACC 14407</strain>
        <plasmid evidence="8 9">unnamed7</plasmid>
    </source>
</reference>
<sequence>MTSNKSAIHEQGNGYFDEETSADVVNARMGDAADPRLKQILAVLTKHLHAAIKEIEPTQDEWFAAIKFLTDTGHMCNSWRQEFILLSDVLGVTMLVDSINHRRPSGATPNTILGPFYVEGSPHYRNGENICLDGKGEPALVRGRVVDVQGRPVAGATVEVWQTNNDGFYDVQQKGIQPENNLRGTFSSEVDGSYWFQTVKPRYYPIPYDGPVGKMLQAVDRHPNRAAHLHFIVSAPGYERVITHIFTPDCPYLAEDAVFGVKRDLVATFDKVDDQHLATEYGMPSPFLLVNWDFVLAPSAHAAG</sequence>
<dbReference type="InterPro" id="IPR015889">
    <property type="entry name" value="Intradiol_dOase_core"/>
</dbReference>
<keyword evidence="4 8" id="KW-0223">Dioxygenase</keyword>
<dbReference type="InterPro" id="IPR007535">
    <property type="entry name" value="Catechol_dOase_N"/>
</dbReference>
<protein>
    <submittedName>
        <fullName evidence="8">Intradiol ring-cleavage dioxygenase</fullName>
    </submittedName>
</protein>
<dbReference type="AlphaFoldDB" id="A0A6N1AS02"/>
<evidence type="ECO:0000256" key="3">
    <source>
        <dbReference type="ARBA" id="ARBA00022723"/>
    </source>
</evidence>
<dbReference type="PANTHER" id="PTHR33711">
    <property type="entry name" value="DIOXYGENASE, PUTATIVE (AFU_ORTHOLOGUE AFUA_2G02910)-RELATED"/>
    <property type="match status" value="1"/>
</dbReference>
<evidence type="ECO:0000256" key="5">
    <source>
        <dbReference type="ARBA" id="ARBA00023002"/>
    </source>
</evidence>
<evidence type="ECO:0000256" key="2">
    <source>
        <dbReference type="ARBA" id="ARBA00007825"/>
    </source>
</evidence>
<comment type="cofactor">
    <cofactor evidence="1">
        <name>Fe(3+)</name>
        <dbReference type="ChEBI" id="CHEBI:29034"/>
    </cofactor>
</comment>
<dbReference type="Gene3D" id="2.60.130.10">
    <property type="entry name" value="Aromatic compound dioxygenase"/>
    <property type="match status" value="1"/>
</dbReference>
<evidence type="ECO:0000259" key="7">
    <source>
        <dbReference type="PROSITE" id="PS00083"/>
    </source>
</evidence>
<dbReference type="EMBL" id="CP054622">
    <property type="protein sequence ID" value="QKS54575.1"/>
    <property type="molecule type" value="Genomic_DNA"/>
</dbReference>
<dbReference type="GO" id="GO:0008199">
    <property type="term" value="F:ferric iron binding"/>
    <property type="evidence" value="ECO:0007669"/>
    <property type="project" value="InterPro"/>
</dbReference>
<keyword evidence="9" id="KW-1185">Reference proteome</keyword>
<dbReference type="SUPFAM" id="SSF49482">
    <property type="entry name" value="Aromatic compound dioxygenase"/>
    <property type="match status" value="1"/>
</dbReference>
<keyword evidence="6" id="KW-0408">Iron</keyword>